<sequence length="435" mass="48356">MFLFISFLGSSKELNAIYVKNYEQSKSLMVEMNPLMPNCQLADHLISMHDVMKITSDLYEVILSPVGHGKSEITQFLINYLGEGKIEQINKLVNYGGIVKTDLKINEANVLANQLKKLGAKVKINVLQPNLSDDKYLVRLLSVGTNKTRVIKVVREIRGGGLKEAEQIVNQLDVVQEDIDLRTVERIKRMLESVGASAKIEKMTSPNLQNSSVNLYEKLPDSPIKPAISNNNQEISDGDYSVKLTSAGINKTGVIKAVREIRGGGLKEAERIVNQLDVVQEDIDLRTAERIKRMLESVGASAKINKMTSPNLQNSRVNLYEMLPNSPINPAISNNNQEISDGNYSVKLTSAGINKTGVIKAVREIRGGGLKEAEQIVNELDVVQENMDLRASERIKKLLESVGASAKIQKKTTKLNKRNHKIKSKSKRTIKKRSN</sequence>
<dbReference type="Gene3D" id="3.30.1390.10">
    <property type="match status" value="3"/>
</dbReference>
<organism evidence="5 6">
    <name type="scientific">Gelidibacter pelagius</name>
    <dbReference type="NCBI Taxonomy" id="2819985"/>
    <lineage>
        <taxon>Bacteria</taxon>
        <taxon>Pseudomonadati</taxon>
        <taxon>Bacteroidota</taxon>
        <taxon>Flavobacteriia</taxon>
        <taxon>Flavobacteriales</taxon>
        <taxon>Flavobacteriaceae</taxon>
        <taxon>Gelidibacter</taxon>
    </lineage>
</organism>
<dbReference type="EMBL" id="JAGEVG010000002">
    <property type="protein sequence ID" value="MBO3097037.1"/>
    <property type="molecule type" value="Genomic_DNA"/>
</dbReference>
<feature type="domain" description="Large ribosomal subunit protein bL12 C-terminal" evidence="4">
    <location>
        <begin position="138"/>
        <end position="200"/>
    </location>
</feature>
<evidence type="ECO:0000256" key="2">
    <source>
        <dbReference type="ARBA" id="ARBA00023274"/>
    </source>
</evidence>
<dbReference type="InterPro" id="IPR013823">
    <property type="entry name" value="Ribosomal_bL12_C"/>
</dbReference>
<dbReference type="InterPro" id="IPR014719">
    <property type="entry name" value="Ribosomal_bL12_C/ClpS-like"/>
</dbReference>
<dbReference type="GO" id="GO:0005840">
    <property type="term" value="C:ribosome"/>
    <property type="evidence" value="ECO:0007669"/>
    <property type="project" value="UniProtKB-KW"/>
</dbReference>
<feature type="region of interest" description="Disordered" evidence="3">
    <location>
        <begin position="409"/>
        <end position="435"/>
    </location>
</feature>
<comment type="caution">
    <text evidence="5">The sequence shown here is derived from an EMBL/GenBank/DDBJ whole genome shotgun (WGS) entry which is preliminary data.</text>
</comment>
<reference evidence="5 6" key="1">
    <citation type="submission" date="2021-03" db="EMBL/GenBank/DDBJ databases">
        <title>Gelidibacter sp. nov., isolated from costal sediment.</title>
        <authorList>
            <person name="Lun K.-Y."/>
        </authorList>
    </citation>
    <scope>NUCLEOTIDE SEQUENCE [LARGE SCALE GENOMIC DNA]</scope>
    <source>
        <strain evidence="5 6">DF109</strain>
    </source>
</reference>
<name>A0ABS3SMU8_9FLAO</name>
<gene>
    <name evidence="5" type="ORF">J4051_02055</name>
</gene>
<dbReference type="InterPro" id="IPR000206">
    <property type="entry name" value="Ribosomal_bL12"/>
</dbReference>
<protein>
    <submittedName>
        <fullName evidence="5">Ribosomal protein L7/L12</fullName>
    </submittedName>
</protein>
<proteinExistence type="predicted"/>
<dbReference type="Proteomes" id="UP000681315">
    <property type="component" value="Unassembled WGS sequence"/>
</dbReference>
<dbReference type="PANTHER" id="PTHR45987:SF4">
    <property type="entry name" value="LARGE RIBOSOMAL SUBUNIT PROTEIN BL12M"/>
    <property type="match status" value="1"/>
</dbReference>
<dbReference type="PANTHER" id="PTHR45987">
    <property type="entry name" value="39S RIBOSOMAL PROTEIN L12"/>
    <property type="match status" value="1"/>
</dbReference>
<keyword evidence="2" id="KW-0687">Ribonucleoprotein</keyword>
<dbReference type="RefSeq" id="WP_208232084.1">
    <property type="nucleotide sequence ID" value="NZ_JAGEVG010000002.1"/>
</dbReference>
<accession>A0ABS3SMU8</accession>
<evidence type="ECO:0000259" key="4">
    <source>
        <dbReference type="Pfam" id="PF00542"/>
    </source>
</evidence>
<evidence type="ECO:0000256" key="1">
    <source>
        <dbReference type="ARBA" id="ARBA00022980"/>
    </source>
</evidence>
<keyword evidence="6" id="KW-1185">Reference proteome</keyword>
<keyword evidence="1 5" id="KW-0689">Ribosomal protein</keyword>
<feature type="domain" description="Large ribosomal subunit protein bL12 C-terminal" evidence="4">
    <location>
        <begin position="241"/>
        <end position="304"/>
    </location>
</feature>
<dbReference type="Pfam" id="PF00542">
    <property type="entry name" value="Ribosomal_L12"/>
    <property type="match status" value="3"/>
</dbReference>
<evidence type="ECO:0000313" key="5">
    <source>
        <dbReference type="EMBL" id="MBO3097037.1"/>
    </source>
</evidence>
<feature type="domain" description="Large ribosomal subunit protein bL12 C-terminal" evidence="4">
    <location>
        <begin position="345"/>
        <end position="409"/>
    </location>
</feature>
<dbReference type="SUPFAM" id="SSF54736">
    <property type="entry name" value="ClpS-like"/>
    <property type="match status" value="4"/>
</dbReference>
<evidence type="ECO:0000256" key="3">
    <source>
        <dbReference type="SAM" id="MobiDB-lite"/>
    </source>
</evidence>
<evidence type="ECO:0000313" key="6">
    <source>
        <dbReference type="Proteomes" id="UP000681315"/>
    </source>
</evidence>